<evidence type="ECO:0000313" key="1">
    <source>
        <dbReference type="EMBL" id="VDN46235.1"/>
    </source>
</evidence>
<sequence>MFETTTVLLTKLLCAIILDYKQQTTKISSYLIKANPMKIGDAKHGP</sequence>
<accession>A0A3P7NTQ6</accession>
<organism evidence="1 2">
    <name type="scientific">Petrocella atlantisensis</name>
    <dbReference type="NCBI Taxonomy" id="2173034"/>
    <lineage>
        <taxon>Bacteria</taxon>
        <taxon>Bacillati</taxon>
        <taxon>Bacillota</taxon>
        <taxon>Clostridia</taxon>
        <taxon>Lachnospirales</taxon>
        <taxon>Vallitaleaceae</taxon>
        <taxon>Petrocella</taxon>
    </lineage>
</organism>
<evidence type="ECO:0000313" key="2">
    <source>
        <dbReference type="Proteomes" id="UP000279029"/>
    </source>
</evidence>
<name>A0A3P7NTQ6_9FIRM</name>
<dbReference type="AlphaFoldDB" id="A0A3P7NTQ6"/>
<dbReference type="Proteomes" id="UP000279029">
    <property type="component" value="Chromosome"/>
</dbReference>
<reference evidence="1 2" key="1">
    <citation type="submission" date="2018-09" db="EMBL/GenBank/DDBJ databases">
        <authorList>
            <person name="Postec A."/>
        </authorList>
    </citation>
    <scope>NUCLEOTIDE SEQUENCE [LARGE SCALE GENOMIC DNA]</scope>
    <source>
        <strain evidence="1">70B-A</strain>
    </source>
</reference>
<gene>
    <name evidence="1" type="ORF">PATL70BA_0384</name>
</gene>
<proteinExistence type="predicted"/>
<protein>
    <submittedName>
        <fullName evidence="1">Uncharacterized protein</fullName>
    </submittedName>
</protein>
<dbReference type="KEGG" id="cbar:PATL70BA_0384"/>
<keyword evidence="2" id="KW-1185">Reference proteome</keyword>
<dbReference type="EMBL" id="LR130778">
    <property type="protein sequence ID" value="VDN46235.1"/>
    <property type="molecule type" value="Genomic_DNA"/>
</dbReference>